<keyword evidence="13" id="KW-1185">Reference proteome</keyword>
<evidence type="ECO:0000256" key="5">
    <source>
        <dbReference type="ARBA" id="ARBA00023136"/>
    </source>
</evidence>
<dbReference type="EMBL" id="CP036526">
    <property type="protein sequence ID" value="QDT09698.1"/>
    <property type="molecule type" value="Genomic_DNA"/>
</dbReference>
<keyword evidence="2" id="KW-0444">Lipid biosynthesis</keyword>
<dbReference type="Proteomes" id="UP000319817">
    <property type="component" value="Chromosome"/>
</dbReference>
<organism evidence="12 13">
    <name type="scientific">Stieleria marina</name>
    <dbReference type="NCBI Taxonomy" id="1930275"/>
    <lineage>
        <taxon>Bacteria</taxon>
        <taxon>Pseudomonadati</taxon>
        <taxon>Planctomycetota</taxon>
        <taxon>Planctomycetia</taxon>
        <taxon>Pirellulales</taxon>
        <taxon>Pirellulaceae</taxon>
        <taxon>Stieleria</taxon>
    </lineage>
</organism>
<keyword evidence="11" id="KW-0812">Transmembrane</keyword>
<evidence type="ECO:0000256" key="2">
    <source>
        <dbReference type="ARBA" id="ARBA00022516"/>
    </source>
</evidence>
<dbReference type="PANTHER" id="PTHR35809">
    <property type="entry name" value="ARCHAETIDYLSERINE DECARBOXYLASE PROENZYME-RELATED"/>
    <property type="match status" value="1"/>
</dbReference>
<evidence type="ECO:0000256" key="10">
    <source>
        <dbReference type="ARBA" id="ARBA00023317"/>
    </source>
</evidence>
<evidence type="ECO:0000256" key="11">
    <source>
        <dbReference type="SAM" id="Phobius"/>
    </source>
</evidence>
<evidence type="ECO:0000256" key="1">
    <source>
        <dbReference type="ARBA" id="ARBA00022475"/>
    </source>
</evidence>
<evidence type="ECO:0000313" key="13">
    <source>
        <dbReference type="Proteomes" id="UP000319817"/>
    </source>
</evidence>
<keyword evidence="9" id="KW-1208">Phospholipid metabolism</keyword>
<proteinExistence type="predicted"/>
<evidence type="ECO:0000256" key="7">
    <source>
        <dbReference type="ARBA" id="ARBA00023209"/>
    </source>
</evidence>
<keyword evidence="11" id="KW-1133">Transmembrane helix</keyword>
<keyword evidence="3" id="KW-0210">Decarboxylase</keyword>
<gene>
    <name evidence="12" type="ORF">K239x_16480</name>
</gene>
<dbReference type="AlphaFoldDB" id="A0A517NRE3"/>
<protein>
    <submittedName>
        <fullName evidence="12">Phosphatidylserine decarboxylase</fullName>
    </submittedName>
</protein>
<keyword evidence="5 11" id="KW-0472">Membrane</keyword>
<dbReference type="Pfam" id="PF02666">
    <property type="entry name" value="PS_Dcarbxylase"/>
    <property type="match status" value="1"/>
</dbReference>
<dbReference type="PANTHER" id="PTHR35809:SF1">
    <property type="entry name" value="ARCHAETIDYLSERINE DECARBOXYLASE PROENZYME-RELATED"/>
    <property type="match status" value="1"/>
</dbReference>
<keyword evidence="4" id="KW-0443">Lipid metabolism</keyword>
<evidence type="ECO:0000256" key="6">
    <source>
        <dbReference type="ARBA" id="ARBA00023145"/>
    </source>
</evidence>
<dbReference type="GO" id="GO:0008654">
    <property type="term" value="P:phospholipid biosynthetic process"/>
    <property type="evidence" value="ECO:0007669"/>
    <property type="project" value="UniProtKB-KW"/>
</dbReference>
<feature type="transmembrane region" description="Helical" evidence="11">
    <location>
        <begin position="127"/>
        <end position="146"/>
    </location>
</feature>
<keyword evidence="7" id="KW-0594">Phospholipid biosynthesis</keyword>
<evidence type="ECO:0000256" key="3">
    <source>
        <dbReference type="ARBA" id="ARBA00022793"/>
    </source>
</evidence>
<reference evidence="12 13" key="1">
    <citation type="submission" date="2019-02" db="EMBL/GenBank/DDBJ databases">
        <title>Deep-cultivation of Planctomycetes and their phenomic and genomic characterization uncovers novel biology.</title>
        <authorList>
            <person name="Wiegand S."/>
            <person name="Jogler M."/>
            <person name="Boedeker C."/>
            <person name="Pinto D."/>
            <person name="Vollmers J."/>
            <person name="Rivas-Marin E."/>
            <person name="Kohn T."/>
            <person name="Peeters S.H."/>
            <person name="Heuer A."/>
            <person name="Rast P."/>
            <person name="Oberbeckmann S."/>
            <person name="Bunk B."/>
            <person name="Jeske O."/>
            <person name="Meyerdierks A."/>
            <person name="Storesund J.E."/>
            <person name="Kallscheuer N."/>
            <person name="Luecker S."/>
            <person name="Lage O.M."/>
            <person name="Pohl T."/>
            <person name="Merkel B.J."/>
            <person name="Hornburger P."/>
            <person name="Mueller R.-W."/>
            <person name="Bruemmer F."/>
            <person name="Labrenz M."/>
            <person name="Spormann A.M."/>
            <person name="Op den Camp H."/>
            <person name="Overmann J."/>
            <person name="Amann R."/>
            <person name="Jetten M.S.M."/>
            <person name="Mascher T."/>
            <person name="Medema M.H."/>
            <person name="Devos D.P."/>
            <person name="Kaster A.-K."/>
            <person name="Ovreas L."/>
            <person name="Rohde M."/>
            <person name="Galperin M.Y."/>
            <person name="Jogler C."/>
        </authorList>
    </citation>
    <scope>NUCLEOTIDE SEQUENCE [LARGE SCALE GENOMIC DNA]</scope>
    <source>
        <strain evidence="12 13">K23_9</strain>
    </source>
</reference>
<dbReference type="InterPro" id="IPR033175">
    <property type="entry name" value="PSD-A"/>
</dbReference>
<dbReference type="GO" id="GO:0004609">
    <property type="term" value="F:phosphatidylserine decarboxylase activity"/>
    <property type="evidence" value="ECO:0007669"/>
    <property type="project" value="InterPro"/>
</dbReference>
<keyword evidence="6" id="KW-0865">Zymogen</keyword>
<keyword evidence="10" id="KW-0670">Pyruvate</keyword>
<evidence type="ECO:0000256" key="9">
    <source>
        <dbReference type="ARBA" id="ARBA00023264"/>
    </source>
</evidence>
<accession>A0A517NRE3</accession>
<sequence length="350" mass="39023">MGPLLTADLSSLPTPLSQEAPEPAVPTQLAAPEIVIAEEMDPQLTTIQPGGGVVMSIELFWGKIRRMLLRAVRPGYVKRMLEARQGQQGTLPFDPVDSRDLKYYRNQPTYWWADGDDRFSWRDSLGFVRVGLAELILIGGMFLVLAAVLGWLWWPLAIPMWALAGLVAWFFRSPNREAPSDPNCVLSPADGKLVQIDRIEDPELGSCVQYGIFLSIFNVHANRASLAGRVVSVRYRPGKFLNALKPESARENENLDVVMKCSQPPQRYFRIRQITGQFARRIVCWVRTGDVLAHGEMFGMIKLGSRTELIVPDDPNLEIVAKIGDKLAAGTTILGKYQTRIGDDFVAEST</sequence>
<keyword evidence="8" id="KW-0456">Lyase</keyword>
<feature type="transmembrane region" description="Helical" evidence="11">
    <location>
        <begin position="152"/>
        <end position="171"/>
    </location>
</feature>
<evidence type="ECO:0000313" key="12">
    <source>
        <dbReference type="EMBL" id="QDT09698.1"/>
    </source>
</evidence>
<keyword evidence="1" id="KW-1003">Cell membrane</keyword>
<evidence type="ECO:0000256" key="4">
    <source>
        <dbReference type="ARBA" id="ARBA00023098"/>
    </source>
</evidence>
<name>A0A517NRE3_9BACT</name>
<dbReference type="InterPro" id="IPR003817">
    <property type="entry name" value="PS_Dcarbxylase"/>
</dbReference>
<evidence type="ECO:0000256" key="8">
    <source>
        <dbReference type="ARBA" id="ARBA00023239"/>
    </source>
</evidence>